<feature type="signal peptide" evidence="3">
    <location>
        <begin position="1"/>
        <end position="19"/>
    </location>
</feature>
<dbReference type="PANTHER" id="PTHR12993:SF23">
    <property type="entry name" value="N-ACETYLGLUCOSAMINYLPHOSPHATIDYLINOSITOL DEACETYLASE"/>
    <property type="match status" value="1"/>
</dbReference>
<dbReference type="GO" id="GO:0000225">
    <property type="term" value="F:N-acetylglucosaminylphosphatidylinositol deacetylase activity"/>
    <property type="evidence" value="ECO:0007669"/>
    <property type="project" value="UniProtKB-EC"/>
</dbReference>
<organism evidence="4 5">
    <name type="scientific">Aspergillus versicolor CBS 583.65</name>
    <dbReference type="NCBI Taxonomy" id="1036611"/>
    <lineage>
        <taxon>Eukaryota</taxon>
        <taxon>Fungi</taxon>
        <taxon>Dikarya</taxon>
        <taxon>Ascomycota</taxon>
        <taxon>Pezizomycotina</taxon>
        <taxon>Eurotiomycetes</taxon>
        <taxon>Eurotiomycetidae</taxon>
        <taxon>Eurotiales</taxon>
        <taxon>Aspergillaceae</taxon>
        <taxon>Aspergillus</taxon>
        <taxon>Aspergillus subgen. Nidulantes</taxon>
    </lineage>
</organism>
<feature type="chain" id="PRO_5009887344" description="N-acetylglucosaminylphosphatidylinositol deacetylase" evidence="3">
    <location>
        <begin position="20"/>
        <end position="276"/>
    </location>
</feature>
<dbReference type="OrthoDB" id="203440at2759"/>
<comment type="similarity">
    <text evidence="1">Belongs to the PIGL family.</text>
</comment>
<dbReference type="InterPro" id="IPR003737">
    <property type="entry name" value="GlcNAc_PI_deacetylase-related"/>
</dbReference>
<dbReference type="InterPro" id="IPR024078">
    <property type="entry name" value="LmbE-like_dom_sf"/>
</dbReference>
<protein>
    <recommendedName>
        <fullName evidence="2">N-acetylglucosaminylphosphatidylinositol deacetylase</fullName>
        <ecNumber evidence="2">3.5.1.89</ecNumber>
    </recommendedName>
</protein>
<evidence type="ECO:0000256" key="2">
    <source>
        <dbReference type="ARBA" id="ARBA00012176"/>
    </source>
</evidence>
<dbReference type="RefSeq" id="XP_040674172.1">
    <property type="nucleotide sequence ID" value="XM_040808845.1"/>
</dbReference>
<evidence type="ECO:0000256" key="1">
    <source>
        <dbReference type="ARBA" id="ARBA00006066"/>
    </source>
</evidence>
<dbReference type="EC" id="3.5.1.89" evidence="2"/>
<dbReference type="PANTHER" id="PTHR12993">
    <property type="entry name" value="N-ACETYLGLUCOSAMINYL-PHOSPHATIDYLINOSITOL DE-N-ACETYLASE-RELATED"/>
    <property type="match status" value="1"/>
</dbReference>
<dbReference type="Gene3D" id="3.40.50.10320">
    <property type="entry name" value="LmbE-like"/>
    <property type="match status" value="1"/>
</dbReference>
<dbReference type="Pfam" id="PF02585">
    <property type="entry name" value="PIG-L"/>
    <property type="match status" value="1"/>
</dbReference>
<evidence type="ECO:0000313" key="4">
    <source>
        <dbReference type="EMBL" id="OJJ08410.1"/>
    </source>
</evidence>
<accession>A0A1L9Q3R8</accession>
<keyword evidence="5" id="KW-1185">Reference proteome</keyword>
<name>A0A1L9Q3R8_ASPVE</name>
<evidence type="ECO:0000313" key="5">
    <source>
        <dbReference type="Proteomes" id="UP000184073"/>
    </source>
</evidence>
<dbReference type="VEuPathDB" id="FungiDB:ASPVEDRAFT_179727"/>
<evidence type="ECO:0000256" key="3">
    <source>
        <dbReference type="SAM" id="SignalP"/>
    </source>
</evidence>
<keyword evidence="3" id="KW-0732">Signal</keyword>
<gene>
    <name evidence="4" type="ORF">ASPVEDRAFT_179727</name>
</gene>
<sequence>MKLPKIFTALGLLLTPVLCDNTLNIVAHPDDDLLFLNPDILHDISNGYTLRTVYLTSGDAGLDWTYWTSRQAGVLAAYAQMAGVQSVWDEGSIEYEENYVALYTLHDKPEVSLAFLHLPDGSIDGNGFDRTDHESLEKLWKNEIDRIYAIDESGTTYTRDELIDTLRFIINEFHPDSVNSLDYLHDFGTGDHSDHTSTGLFTNEAAIAATEYPGTVIAYEGYPIKNEAPNVDGEDLERKKAAFYTYAGYDPDVCVSDQDCSGTEYEAWLPRLYTAN</sequence>
<dbReference type="GeneID" id="63724356"/>
<dbReference type="GO" id="GO:0005783">
    <property type="term" value="C:endoplasmic reticulum"/>
    <property type="evidence" value="ECO:0007669"/>
    <property type="project" value="TreeGrafter"/>
</dbReference>
<dbReference type="SUPFAM" id="SSF102588">
    <property type="entry name" value="LmbE-like"/>
    <property type="match status" value="1"/>
</dbReference>
<dbReference type="EMBL" id="KV878139">
    <property type="protein sequence ID" value="OJJ08410.1"/>
    <property type="molecule type" value="Genomic_DNA"/>
</dbReference>
<dbReference type="Proteomes" id="UP000184073">
    <property type="component" value="Unassembled WGS sequence"/>
</dbReference>
<dbReference type="AlphaFoldDB" id="A0A1L9Q3R8"/>
<reference evidence="5" key="1">
    <citation type="journal article" date="2017" name="Genome Biol.">
        <title>Comparative genomics reveals high biological diversity and specific adaptations in the industrially and medically important fungal genus Aspergillus.</title>
        <authorList>
            <person name="de Vries R.P."/>
            <person name="Riley R."/>
            <person name="Wiebenga A."/>
            <person name="Aguilar-Osorio G."/>
            <person name="Amillis S."/>
            <person name="Uchima C.A."/>
            <person name="Anderluh G."/>
            <person name="Asadollahi M."/>
            <person name="Askin M."/>
            <person name="Barry K."/>
            <person name="Battaglia E."/>
            <person name="Bayram O."/>
            <person name="Benocci T."/>
            <person name="Braus-Stromeyer S.A."/>
            <person name="Caldana C."/>
            <person name="Canovas D."/>
            <person name="Cerqueira G.C."/>
            <person name="Chen F."/>
            <person name="Chen W."/>
            <person name="Choi C."/>
            <person name="Clum A."/>
            <person name="Dos Santos R.A."/>
            <person name="Damasio A.R."/>
            <person name="Diallinas G."/>
            <person name="Emri T."/>
            <person name="Fekete E."/>
            <person name="Flipphi M."/>
            <person name="Freyberg S."/>
            <person name="Gallo A."/>
            <person name="Gournas C."/>
            <person name="Habgood R."/>
            <person name="Hainaut M."/>
            <person name="Harispe M.L."/>
            <person name="Henrissat B."/>
            <person name="Hilden K.S."/>
            <person name="Hope R."/>
            <person name="Hossain A."/>
            <person name="Karabika E."/>
            <person name="Karaffa L."/>
            <person name="Karanyi Z."/>
            <person name="Krasevec N."/>
            <person name="Kuo A."/>
            <person name="Kusch H."/>
            <person name="LaButti K."/>
            <person name="Lagendijk E.L."/>
            <person name="Lapidus A."/>
            <person name="Levasseur A."/>
            <person name="Lindquist E."/>
            <person name="Lipzen A."/>
            <person name="Logrieco A.F."/>
            <person name="MacCabe A."/>
            <person name="Maekelae M.R."/>
            <person name="Malavazi I."/>
            <person name="Melin P."/>
            <person name="Meyer V."/>
            <person name="Mielnichuk N."/>
            <person name="Miskei M."/>
            <person name="Molnar A.P."/>
            <person name="Mule G."/>
            <person name="Ngan C.Y."/>
            <person name="Orejas M."/>
            <person name="Orosz E."/>
            <person name="Ouedraogo J.P."/>
            <person name="Overkamp K.M."/>
            <person name="Park H.-S."/>
            <person name="Perrone G."/>
            <person name="Piumi F."/>
            <person name="Punt P.J."/>
            <person name="Ram A.F."/>
            <person name="Ramon A."/>
            <person name="Rauscher S."/>
            <person name="Record E."/>
            <person name="Riano-Pachon D.M."/>
            <person name="Robert V."/>
            <person name="Roehrig J."/>
            <person name="Ruller R."/>
            <person name="Salamov A."/>
            <person name="Salih N.S."/>
            <person name="Samson R.A."/>
            <person name="Sandor E."/>
            <person name="Sanguinetti M."/>
            <person name="Schuetze T."/>
            <person name="Sepcic K."/>
            <person name="Shelest E."/>
            <person name="Sherlock G."/>
            <person name="Sophianopoulou V."/>
            <person name="Squina F.M."/>
            <person name="Sun H."/>
            <person name="Susca A."/>
            <person name="Todd R.B."/>
            <person name="Tsang A."/>
            <person name="Unkles S.E."/>
            <person name="van de Wiele N."/>
            <person name="van Rossen-Uffink D."/>
            <person name="Oliveira J.V."/>
            <person name="Vesth T.C."/>
            <person name="Visser J."/>
            <person name="Yu J.-H."/>
            <person name="Zhou M."/>
            <person name="Andersen M.R."/>
            <person name="Archer D.B."/>
            <person name="Baker S.E."/>
            <person name="Benoit I."/>
            <person name="Brakhage A.A."/>
            <person name="Braus G.H."/>
            <person name="Fischer R."/>
            <person name="Frisvad J.C."/>
            <person name="Goldman G.H."/>
            <person name="Houbraken J."/>
            <person name="Oakley B."/>
            <person name="Pocsi I."/>
            <person name="Scazzocchio C."/>
            <person name="Seiboth B."/>
            <person name="vanKuyk P.A."/>
            <person name="Wortman J."/>
            <person name="Dyer P.S."/>
            <person name="Grigoriev I.V."/>
        </authorList>
    </citation>
    <scope>NUCLEOTIDE SEQUENCE [LARGE SCALE GENOMIC DNA]</scope>
    <source>
        <strain evidence="5">CBS 583.65</strain>
    </source>
</reference>
<proteinExistence type="inferred from homology"/>
<dbReference type="STRING" id="1036611.A0A1L9Q3R8"/>